<sequence>MSPPIALPETFARAVAGLRSVATRPEIVMEEVGAPKRLAPFAFALSATVLRDDDEVATGRLILLHDPAGHEAWQGVLRLVSYVTADLESDLAADPLLPGVGWTWLTDALEAQDAGHRALGGTVTQTMSTRFGDLAGPPATGDIEIRASWTPLDDNLAPHLHAWCTLLASTAGLPPPGVTALADRRPATTG</sequence>
<accession>A0A1C4UHG9</accession>
<dbReference type="InterPro" id="IPR021555">
    <property type="entry name" value="DUF3000"/>
</dbReference>
<dbReference type="Pfam" id="PF11452">
    <property type="entry name" value="DUF3000"/>
    <property type="match status" value="1"/>
</dbReference>
<organism evidence="1 2">
    <name type="scientific">Micromonospora echinospora</name>
    <name type="common">Micromonospora purpurea</name>
    <dbReference type="NCBI Taxonomy" id="1877"/>
    <lineage>
        <taxon>Bacteria</taxon>
        <taxon>Bacillati</taxon>
        <taxon>Actinomycetota</taxon>
        <taxon>Actinomycetes</taxon>
        <taxon>Micromonosporales</taxon>
        <taxon>Micromonosporaceae</taxon>
        <taxon>Micromonospora</taxon>
    </lineage>
</organism>
<name>A0A1C4UHG9_MICEC</name>
<dbReference type="Proteomes" id="UP000198253">
    <property type="component" value="Chromosome I"/>
</dbReference>
<reference evidence="2" key="1">
    <citation type="submission" date="2016-06" db="EMBL/GenBank/DDBJ databases">
        <authorList>
            <person name="Varghese N."/>
            <person name="Submissions Spin"/>
        </authorList>
    </citation>
    <scope>NUCLEOTIDE SEQUENCE [LARGE SCALE GENOMIC DNA]</scope>
    <source>
        <strain evidence="2">DSM 43816</strain>
    </source>
</reference>
<dbReference type="RefSeq" id="WP_088980039.1">
    <property type="nucleotide sequence ID" value="NZ_LT607413.1"/>
</dbReference>
<evidence type="ECO:0008006" key="3">
    <source>
        <dbReference type="Google" id="ProtNLM"/>
    </source>
</evidence>
<dbReference type="OrthoDB" id="3210980at2"/>
<dbReference type="EMBL" id="LT607413">
    <property type="protein sequence ID" value="SCE71051.1"/>
    <property type="molecule type" value="Genomic_DNA"/>
</dbReference>
<protein>
    <recommendedName>
        <fullName evidence="3">DUF3000 family protein</fullName>
    </recommendedName>
</protein>
<evidence type="ECO:0000313" key="2">
    <source>
        <dbReference type="Proteomes" id="UP000198253"/>
    </source>
</evidence>
<evidence type="ECO:0000313" key="1">
    <source>
        <dbReference type="EMBL" id="SCE71051.1"/>
    </source>
</evidence>
<keyword evidence="2" id="KW-1185">Reference proteome</keyword>
<proteinExistence type="predicted"/>
<dbReference type="InParanoid" id="A0A1C4UHG9"/>
<dbReference type="AlphaFoldDB" id="A0A1C4UHG9"/>
<gene>
    <name evidence="1" type="ORF">GA0070618_0330</name>
</gene>